<dbReference type="SUPFAM" id="SSF47819">
    <property type="entry name" value="HRDC-like"/>
    <property type="match status" value="1"/>
</dbReference>
<organism evidence="24 25">
    <name type="scientific">Fasciolopsis buskii</name>
    <dbReference type="NCBI Taxonomy" id="27845"/>
    <lineage>
        <taxon>Eukaryota</taxon>
        <taxon>Metazoa</taxon>
        <taxon>Spiralia</taxon>
        <taxon>Lophotrochozoa</taxon>
        <taxon>Platyhelminthes</taxon>
        <taxon>Trematoda</taxon>
        <taxon>Digenea</taxon>
        <taxon>Plagiorchiida</taxon>
        <taxon>Echinostomata</taxon>
        <taxon>Echinostomatoidea</taxon>
        <taxon>Fasciolidae</taxon>
        <taxon>Fasciolopsis</taxon>
    </lineage>
</organism>
<protein>
    <recommendedName>
        <fullName evidence="19">RecQ-like DNA helicase BLM</fullName>
        <ecNumber evidence="17">5.6.2.4</ecNumber>
    </recommendedName>
    <alternativeName>
        <fullName evidence="18">DNA 3'-5' helicase BLM</fullName>
    </alternativeName>
</protein>
<feature type="region of interest" description="Disordered" evidence="20">
    <location>
        <begin position="165"/>
        <end position="287"/>
    </location>
</feature>
<evidence type="ECO:0000256" key="14">
    <source>
        <dbReference type="ARBA" id="ARBA00023235"/>
    </source>
</evidence>
<dbReference type="EMBL" id="LUCM01010092">
    <property type="protein sequence ID" value="KAA0185941.1"/>
    <property type="molecule type" value="Genomic_DNA"/>
</dbReference>
<dbReference type="GO" id="GO:0005634">
    <property type="term" value="C:nucleus"/>
    <property type="evidence" value="ECO:0007669"/>
    <property type="project" value="UniProtKB-SubCell"/>
</dbReference>
<evidence type="ECO:0000256" key="8">
    <source>
        <dbReference type="ARBA" id="ARBA00022801"/>
    </source>
</evidence>
<accession>A0A8E0RMN8</accession>
<dbReference type="Pfam" id="PF00270">
    <property type="entry name" value="DEAD"/>
    <property type="match status" value="1"/>
</dbReference>
<feature type="compositionally biased region" description="Low complexity" evidence="20">
    <location>
        <begin position="975"/>
        <end position="987"/>
    </location>
</feature>
<dbReference type="SMART" id="SM00956">
    <property type="entry name" value="RQC"/>
    <property type="match status" value="1"/>
</dbReference>
<keyword evidence="12" id="KW-0238">DNA-binding</keyword>
<dbReference type="PANTHER" id="PTHR13710">
    <property type="entry name" value="DNA HELICASE RECQ FAMILY MEMBER"/>
    <property type="match status" value="1"/>
</dbReference>
<evidence type="ECO:0000256" key="16">
    <source>
        <dbReference type="ARBA" id="ARBA00034617"/>
    </source>
</evidence>
<dbReference type="Proteomes" id="UP000728185">
    <property type="component" value="Unassembled WGS sequence"/>
</dbReference>
<keyword evidence="11" id="KW-0067">ATP-binding</keyword>
<dbReference type="Pfam" id="PF16124">
    <property type="entry name" value="RecQ_Zn_bind"/>
    <property type="match status" value="1"/>
</dbReference>
<dbReference type="PROSITE" id="PS50967">
    <property type="entry name" value="HRDC"/>
    <property type="match status" value="1"/>
</dbReference>
<dbReference type="Pfam" id="PF09382">
    <property type="entry name" value="RQC"/>
    <property type="match status" value="1"/>
</dbReference>
<gene>
    <name evidence="24" type="ORF">FBUS_02701</name>
</gene>
<dbReference type="InterPro" id="IPR018982">
    <property type="entry name" value="RQC_domain"/>
</dbReference>
<dbReference type="SMART" id="SM00490">
    <property type="entry name" value="HELICc"/>
    <property type="match status" value="1"/>
</dbReference>
<evidence type="ECO:0000256" key="2">
    <source>
        <dbReference type="ARBA" id="ARBA00004123"/>
    </source>
</evidence>
<dbReference type="Gene3D" id="1.10.150.80">
    <property type="entry name" value="HRDC domain"/>
    <property type="match status" value="1"/>
</dbReference>
<dbReference type="InterPro" id="IPR027417">
    <property type="entry name" value="P-loop_NTPase"/>
</dbReference>
<evidence type="ECO:0000313" key="25">
    <source>
        <dbReference type="Proteomes" id="UP000728185"/>
    </source>
</evidence>
<evidence type="ECO:0000256" key="17">
    <source>
        <dbReference type="ARBA" id="ARBA00034808"/>
    </source>
</evidence>
<keyword evidence="15" id="KW-0539">Nucleus</keyword>
<keyword evidence="25" id="KW-1185">Reference proteome</keyword>
<dbReference type="SMART" id="SM00341">
    <property type="entry name" value="HRDC"/>
    <property type="match status" value="1"/>
</dbReference>
<dbReference type="SUPFAM" id="SSF46785">
    <property type="entry name" value="Winged helix' DNA-binding domain"/>
    <property type="match status" value="1"/>
</dbReference>
<dbReference type="GO" id="GO:0016787">
    <property type="term" value="F:hydrolase activity"/>
    <property type="evidence" value="ECO:0007669"/>
    <property type="project" value="UniProtKB-KW"/>
</dbReference>
<dbReference type="InterPro" id="IPR001650">
    <property type="entry name" value="Helicase_C-like"/>
</dbReference>
<dbReference type="Pfam" id="PF00271">
    <property type="entry name" value="Helicase_C"/>
    <property type="match status" value="1"/>
</dbReference>
<dbReference type="InterPro" id="IPR011545">
    <property type="entry name" value="DEAD/DEAH_box_helicase_dom"/>
</dbReference>
<dbReference type="SMART" id="SM00487">
    <property type="entry name" value="DEXDc"/>
    <property type="match status" value="1"/>
</dbReference>
<dbReference type="PROSITE" id="PS51192">
    <property type="entry name" value="HELICASE_ATP_BIND_1"/>
    <property type="match status" value="1"/>
</dbReference>
<dbReference type="InterPro" id="IPR036388">
    <property type="entry name" value="WH-like_DNA-bd_sf"/>
</dbReference>
<evidence type="ECO:0000259" key="22">
    <source>
        <dbReference type="PROSITE" id="PS51192"/>
    </source>
</evidence>
<dbReference type="InterPro" id="IPR004589">
    <property type="entry name" value="DNA_helicase_ATP-dep_RecQ"/>
</dbReference>
<dbReference type="PROSITE" id="PS51194">
    <property type="entry name" value="HELICASE_CTER"/>
    <property type="match status" value="1"/>
</dbReference>
<evidence type="ECO:0000256" key="18">
    <source>
        <dbReference type="ARBA" id="ARBA00044542"/>
    </source>
</evidence>
<evidence type="ECO:0000256" key="10">
    <source>
        <dbReference type="ARBA" id="ARBA00022833"/>
    </source>
</evidence>
<feature type="region of interest" description="Disordered" evidence="20">
    <location>
        <begin position="950"/>
        <end position="1020"/>
    </location>
</feature>
<dbReference type="GO" id="GO:0003677">
    <property type="term" value="F:DNA binding"/>
    <property type="evidence" value="ECO:0007669"/>
    <property type="project" value="UniProtKB-KW"/>
</dbReference>
<feature type="domain" description="HRDC" evidence="21">
    <location>
        <begin position="829"/>
        <end position="912"/>
    </location>
</feature>
<dbReference type="InterPro" id="IPR032284">
    <property type="entry name" value="RecQ_Zn-bd"/>
</dbReference>
<keyword evidence="7" id="KW-0227">DNA damage</keyword>
<evidence type="ECO:0000256" key="11">
    <source>
        <dbReference type="ARBA" id="ARBA00022840"/>
    </source>
</evidence>
<comment type="subcellular location">
    <subcellularLocation>
        <location evidence="2">Nucleus</location>
    </subcellularLocation>
</comment>
<keyword evidence="5" id="KW-0479">Metal-binding</keyword>
<dbReference type="SUPFAM" id="SSF52540">
    <property type="entry name" value="P-loop containing nucleoside triphosphate hydrolases"/>
    <property type="match status" value="1"/>
</dbReference>
<keyword evidence="13" id="KW-0234">DNA repair</keyword>
<sequence>MHWLSLSEDALSASWFGEFDRSPELDDTSLPDESNEDLLKTNEAVPESEFVQVPKRFVELVSNVCNVLEAIPNGKLIACFGSSVTQITQLLLERHSLESLTKESTVVSVKSKPFSSSIFSTPTEVNGLNAGLPHVDIVKVSSPIEKNLAILFAQSTQIIPQQSLPRPIRSPISRPLFSDGDSWSSEAGEKKNPTCSINTNNLGRHLIQASTNRTNASTPTISTKTAKTNAPAMTSDTGEGSAFRPLSSTLNKWEAEAATPETQQQQQQQQDHPDDGSTGEFDGTDRFPHSARMMEAFTKQFGLRSFRRNQLQAVNAALSGLDCFVIMPTGGGKSLCYQLPAVVQSGLTIVISPLKALVLDQVTKMQSLGIPAAHLTGEASMTETDRVYANLHLVDLRLKLLYVTPEKIAASDKLKSSLDQLYRRNMLVRFVIDEAHCVSQWGHDFRPDYRNLSILRTKYPKVPMMAMTATATPRVRQDILHQLKMTNTKWFIQSFNRPNLKFEVRPKKLKCCTKEIIEVIHTEFPKRSGIVYCLSRRECDIVADELRKAGLSALAYHAGMTDAQRRKVQEMWIQEDKCKIVCATIAFGMGIDKPDVRFVIHHSLPKSIEGYYQEAGRAGRDGLPSTCILYYHWHDVVRMRKLIQGDGSGGSYATIQLHEEALFRMVAYCENHFECRRTLILQHFGEAFNSADCGLVVGCMCDNCLLADRRQLQKRDVTEDAMLIVRAIDRFVHMRRNVTINYCIDVFRGSSYSKSDAGRFFHKLVTERILFEELTVTQQDYVVAYLRLGPKAAPLMNGAVKVHLPINMTVRSISSDSKEIGREPQDRYAQIRNQCYEELVQVAKQLTSEQGISNYATVFPNEMLLEMAANLPTTREELLAVPQCTEYKLARFDADARFLEITLNYLSILGALKAEERAQLGSISSASSTNLLSSPAMSTTGPIARKSQYFRRGGSRAGVRRRPKNTSIFRKYKPKSSPAKAAHTASSQFNAGGWKRKMPTSDSASASNRPKLMKLSVKGK</sequence>
<comment type="cofactor">
    <cofactor evidence="1">
        <name>Zn(2+)</name>
        <dbReference type="ChEBI" id="CHEBI:29105"/>
    </cofactor>
</comment>
<proteinExistence type="inferred from homology"/>
<dbReference type="InterPro" id="IPR036390">
    <property type="entry name" value="WH_DNA-bd_sf"/>
</dbReference>
<evidence type="ECO:0000256" key="5">
    <source>
        <dbReference type="ARBA" id="ARBA00022723"/>
    </source>
</evidence>
<dbReference type="InterPro" id="IPR010997">
    <property type="entry name" value="HRDC-like_sf"/>
</dbReference>
<dbReference type="GO" id="GO:0005524">
    <property type="term" value="F:ATP binding"/>
    <property type="evidence" value="ECO:0007669"/>
    <property type="project" value="UniProtKB-KW"/>
</dbReference>
<feature type="domain" description="Helicase ATP-binding" evidence="22">
    <location>
        <begin position="314"/>
        <end position="489"/>
    </location>
</feature>
<dbReference type="Gene3D" id="3.40.50.300">
    <property type="entry name" value="P-loop containing nucleotide triphosphate hydrolases"/>
    <property type="match status" value="2"/>
</dbReference>
<dbReference type="GO" id="GO:0000724">
    <property type="term" value="P:double-strand break repair via homologous recombination"/>
    <property type="evidence" value="ECO:0007669"/>
    <property type="project" value="TreeGrafter"/>
</dbReference>
<evidence type="ECO:0000256" key="15">
    <source>
        <dbReference type="ARBA" id="ARBA00023242"/>
    </source>
</evidence>
<dbReference type="FunFam" id="3.40.50.300:FF:000537">
    <property type="entry name" value="Bloom syndrome RecQ-like helicase"/>
    <property type="match status" value="1"/>
</dbReference>
<dbReference type="GO" id="GO:0043138">
    <property type="term" value="F:3'-5' DNA helicase activity"/>
    <property type="evidence" value="ECO:0007669"/>
    <property type="project" value="UniProtKB-EC"/>
</dbReference>
<evidence type="ECO:0000256" key="6">
    <source>
        <dbReference type="ARBA" id="ARBA00022741"/>
    </source>
</evidence>
<dbReference type="CDD" id="cd18794">
    <property type="entry name" value="SF2_C_RecQ"/>
    <property type="match status" value="1"/>
</dbReference>
<dbReference type="EC" id="5.6.2.4" evidence="17"/>
<evidence type="ECO:0000256" key="9">
    <source>
        <dbReference type="ARBA" id="ARBA00022806"/>
    </source>
</evidence>
<dbReference type="InterPro" id="IPR002121">
    <property type="entry name" value="HRDC_dom"/>
</dbReference>
<dbReference type="GO" id="GO:0005694">
    <property type="term" value="C:chromosome"/>
    <property type="evidence" value="ECO:0007669"/>
    <property type="project" value="TreeGrafter"/>
</dbReference>
<evidence type="ECO:0000256" key="13">
    <source>
        <dbReference type="ARBA" id="ARBA00023204"/>
    </source>
</evidence>
<keyword evidence="9" id="KW-0347">Helicase</keyword>
<feature type="compositionally biased region" description="Basic residues" evidence="20">
    <location>
        <begin position="958"/>
        <end position="974"/>
    </location>
</feature>
<name>A0A8E0RMN8_9TREM</name>
<keyword evidence="8" id="KW-0378">Hydrolase</keyword>
<comment type="catalytic activity">
    <reaction evidence="16">
        <text>Couples ATP hydrolysis with the unwinding of duplex DNA by translocating in the 3'-5' direction.</text>
        <dbReference type="EC" id="5.6.2.4"/>
    </reaction>
</comment>
<feature type="compositionally biased region" description="Low complexity" evidence="20">
    <location>
        <begin position="165"/>
        <end position="176"/>
    </location>
</feature>
<feature type="compositionally biased region" description="Polar residues" evidence="20">
    <location>
        <begin position="193"/>
        <end position="238"/>
    </location>
</feature>
<evidence type="ECO:0000259" key="21">
    <source>
        <dbReference type="PROSITE" id="PS50967"/>
    </source>
</evidence>
<dbReference type="NCBIfam" id="TIGR00614">
    <property type="entry name" value="recQ_fam"/>
    <property type="match status" value="1"/>
</dbReference>
<dbReference type="Gene3D" id="1.10.10.10">
    <property type="entry name" value="Winged helix-like DNA-binding domain superfamily/Winged helix DNA-binding domain"/>
    <property type="match status" value="1"/>
</dbReference>
<keyword evidence="10" id="KW-0862">Zinc</keyword>
<evidence type="ECO:0000256" key="7">
    <source>
        <dbReference type="ARBA" id="ARBA00022763"/>
    </source>
</evidence>
<dbReference type="FunFam" id="3.40.50.300:FF:000340">
    <property type="entry name" value="Bloom syndrome, RecQ helicase"/>
    <property type="match status" value="1"/>
</dbReference>
<dbReference type="InterPro" id="IPR044876">
    <property type="entry name" value="HRDC_dom_sf"/>
</dbReference>
<reference evidence="24" key="1">
    <citation type="submission" date="2019-05" db="EMBL/GenBank/DDBJ databases">
        <title>Annotation for the trematode Fasciolopsis buski.</title>
        <authorList>
            <person name="Choi Y.-J."/>
        </authorList>
    </citation>
    <scope>NUCLEOTIDE SEQUENCE</scope>
    <source>
        <strain evidence="24">HT</strain>
        <tissue evidence="24">Whole worm</tissue>
    </source>
</reference>
<dbReference type="AlphaFoldDB" id="A0A8E0RMN8"/>
<dbReference type="OrthoDB" id="10261556at2759"/>
<dbReference type="GO" id="GO:0006260">
    <property type="term" value="P:DNA replication"/>
    <property type="evidence" value="ECO:0007669"/>
    <property type="project" value="UniProtKB-KW"/>
</dbReference>
<dbReference type="GO" id="GO:0046872">
    <property type="term" value="F:metal ion binding"/>
    <property type="evidence" value="ECO:0007669"/>
    <property type="project" value="UniProtKB-KW"/>
</dbReference>
<dbReference type="GO" id="GO:0009378">
    <property type="term" value="F:four-way junction helicase activity"/>
    <property type="evidence" value="ECO:0007669"/>
    <property type="project" value="TreeGrafter"/>
</dbReference>
<dbReference type="PANTHER" id="PTHR13710:SF153">
    <property type="entry name" value="RECQ-LIKE DNA HELICASE BLM"/>
    <property type="match status" value="1"/>
</dbReference>
<feature type="domain" description="Helicase C-terminal" evidence="23">
    <location>
        <begin position="512"/>
        <end position="663"/>
    </location>
</feature>
<evidence type="ECO:0000256" key="20">
    <source>
        <dbReference type="SAM" id="MobiDB-lite"/>
    </source>
</evidence>
<evidence type="ECO:0000256" key="19">
    <source>
        <dbReference type="ARBA" id="ARBA00073450"/>
    </source>
</evidence>
<evidence type="ECO:0000256" key="4">
    <source>
        <dbReference type="ARBA" id="ARBA00022705"/>
    </source>
</evidence>
<dbReference type="GO" id="GO:0005737">
    <property type="term" value="C:cytoplasm"/>
    <property type="evidence" value="ECO:0007669"/>
    <property type="project" value="TreeGrafter"/>
</dbReference>
<evidence type="ECO:0000256" key="3">
    <source>
        <dbReference type="ARBA" id="ARBA00005446"/>
    </source>
</evidence>
<evidence type="ECO:0000259" key="23">
    <source>
        <dbReference type="PROSITE" id="PS51194"/>
    </source>
</evidence>
<comment type="similarity">
    <text evidence="3">Belongs to the helicase family. RecQ subfamily.</text>
</comment>
<evidence type="ECO:0000256" key="1">
    <source>
        <dbReference type="ARBA" id="ARBA00001947"/>
    </source>
</evidence>
<keyword evidence="14" id="KW-0413">Isomerase</keyword>
<keyword evidence="4" id="KW-0235">DNA replication</keyword>
<dbReference type="Pfam" id="PF00570">
    <property type="entry name" value="HRDC"/>
    <property type="match status" value="1"/>
</dbReference>
<keyword evidence="6" id="KW-0547">Nucleotide-binding</keyword>
<dbReference type="InterPro" id="IPR014001">
    <property type="entry name" value="Helicase_ATP-bd"/>
</dbReference>
<evidence type="ECO:0000256" key="12">
    <source>
        <dbReference type="ARBA" id="ARBA00023125"/>
    </source>
</evidence>
<evidence type="ECO:0000313" key="24">
    <source>
        <dbReference type="EMBL" id="KAA0185941.1"/>
    </source>
</evidence>
<comment type="caution">
    <text evidence="24">The sequence shown here is derived from an EMBL/GenBank/DDBJ whole genome shotgun (WGS) entry which is preliminary data.</text>
</comment>